<sequence>MGGPASSSTLQPCSSALEPGARGVFLFSVCCCLYRGGAAGELQEEDHTQASTNLQQKPELSPNRQRGAEGELQEEDHTHCLKCL</sequence>
<evidence type="ECO:0000313" key="3">
    <source>
        <dbReference type="Proteomes" id="UP000824540"/>
    </source>
</evidence>
<feature type="compositionally biased region" description="Basic and acidic residues" evidence="1">
    <location>
        <begin position="75"/>
        <end position="84"/>
    </location>
</feature>
<reference evidence="2" key="1">
    <citation type="thesis" date="2021" institute="BYU ScholarsArchive" country="Provo, UT, USA">
        <title>Applications of and Algorithms for Genome Assembly and Genomic Analyses with an Emphasis on Marine Teleosts.</title>
        <authorList>
            <person name="Pickett B.D."/>
        </authorList>
    </citation>
    <scope>NUCLEOTIDE SEQUENCE</scope>
    <source>
        <strain evidence="2">HI-2016</strain>
    </source>
</reference>
<dbReference type="AlphaFoldDB" id="A0A8T2MZV5"/>
<gene>
    <name evidence="2" type="ORF">JZ751_010695</name>
</gene>
<evidence type="ECO:0000256" key="1">
    <source>
        <dbReference type="SAM" id="MobiDB-lite"/>
    </source>
</evidence>
<organism evidence="2 3">
    <name type="scientific">Albula glossodonta</name>
    <name type="common">roundjaw bonefish</name>
    <dbReference type="NCBI Taxonomy" id="121402"/>
    <lineage>
        <taxon>Eukaryota</taxon>
        <taxon>Metazoa</taxon>
        <taxon>Chordata</taxon>
        <taxon>Craniata</taxon>
        <taxon>Vertebrata</taxon>
        <taxon>Euteleostomi</taxon>
        <taxon>Actinopterygii</taxon>
        <taxon>Neopterygii</taxon>
        <taxon>Teleostei</taxon>
        <taxon>Albuliformes</taxon>
        <taxon>Albulidae</taxon>
        <taxon>Albula</taxon>
    </lineage>
</organism>
<evidence type="ECO:0000313" key="2">
    <source>
        <dbReference type="EMBL" id="KAG9333705.1"/>
    </source>
</evidence>
<feature type="compositionally biased region" description="Polar residues" evidence="1">
    <location>
        <begin position="49"/>
        <end position="64"/>
    </location>
</feature>
<dbReference type="Proteomes" id="UP000824540">
    <property type="component" value="Unassembled WGS sequence"/>
</dbReference>
<proteinExistence type="predicted"/>
<comment type="caution">
    <text evidence="2">The sequence shown here is derived from an EMBL/GenBank/DDBJ whole genome shotgun (WGS) entry which is preliminary data.</text>
</comment>
<name>A0A8T2MZV5_9TELE</name>
<protein>
    <submittedName>
        <fullName evidence="2">Uncharacterized protein</fullName>
    </submittedName>
</protein>
<keyword evidence="3" id="KW-1185">Reference proteome</keyword>
<dbReference type="EMBL" id="JAFBMS010000184">
    <property type="protein sequence ID" value="KAG9333705.1"/>
    <property type="molecule type" value="Genomic_DNA"/>
</dbReference>
<accession>A0A8T2MZV5</accession>
<feature type="region of interest" description="Disordered" evidence="1">
    <location>
        <begin position="44"/>
        <end position="84"/>
    </location>
</feature>